<dbReference type="GO" id="GO:0005524">
    <property type="term" value="F:ATP binding"/>
    <property type="evidence" value="ECO:0007669"/>
    <property type="project" value="InterPro"/>
</dbReference>
<dbReference type="SUPFAM" id="SSF52540">
    <property type="entry name" value="P-loop containing nucleoside triphosphate hydrolases"/>
    <property type="match status" value="1"/>
</dbReference>
<dbReference type="InterPro" id="IPR027417">
    <property type="entry name" value="P-loop_NTPase"/>
</dbReference>
<dbReference type="GO" id="GO:0007005">
    <property type="term" value="P:mitochondrion organization"/>
    <property type="evidence" value="ECO:0007669"/>
    <property type="project" value="TreeGrafter"/>
</dbReference>
<dbReference type="GO" id="GO:0051131">
    <property type="term" value="P:chaperone-mediated protein complex assembly"/>
    <property type="evidence" value="ECO:0007669"/>
    <property type="project" value="TreeGrafter"/>
</dbReference>
<dbReference type="GO" id="GO:0004252">
    <property type="term" value="F:serine-type endopeptidase activity"/>
    <property type="evidence" value="ECO:0007669"/>
    <property type="project" value="InterPro"/>
</dbReference>
<dbReference type="InterPro" id="IPR003593">
    <property type="entry name" value="AAA+_ATPase"/>
</dbReference>
<dbReference type="InterPro" id="IPR003959">
    <property type="entry name" value="ATPase_AAA_core"/>
</dbReference>
<organism evidence="2 3">
    <name type="scientific">candidate division CPR3 bacterium 4484_211</name>
    <dbReference type="NCBI Taxonomy" id="1968527"/>
    <lineage>
        <taxon>Bacteria</taxon>
        <taxon>Bacteria division CPR3</taxon>
    </lineage>
</organism>
<dbReference type="Gene3D" id="3.40.50.300">
    <property type="entry name" value="P-loop containing nucleotide triphosphate hydrolases"/>
    <property type="match status" value="1"/>
</dbReference>
<dbReference type="GO" id="GO:0006515">
    <property type="term" value="P:protein quality control for misfolded or incompletely synthesized proteins"/>
    <property type="evidence" value="ECO:0007669"/>
    <property type="project" value="TreeGrafter"/>
</dbReference>
<gene>
    <name evidence="2" type="ORF">B5M47_02305</name>
</gene>
<dbReference type="AlphaFoldDB" id="A0A1W9NXZ6"/>
<dbReference type="PANTHER" id="PTHR43718">
    <property type="entry name" value="LON PROTEASE"/>
    <property type="match status" value="1"/>
</dbReference>
<dbReference type="Proteomes" id="UP000192520">
    <property type="component" value="Unassembled WGS sequence"/>
</dbReference>
<dbReference type="STRING" id="1968527.B5M47_02305"/>
<reference evidence="3" key="1">
    <citation type="submission" date="2017-03" db="EMBL/GenBank/DDBJ databases">
        <title>Novel pathways for hydrocarbon cycling and metabolic interdependencies in hydrothermal sediment communities.</title>
        <authorList>
            <person name="Dombrowski N."/>
            <person name="Seitz K."/>
            <person name="Teske A."/>
            <person name="Baker B."/>
        </authorList>
    </citation>
    <scope>NUCLEOTIDE SEQUENCE [LARGE SCALE GENOMIC DNA]</scope>
</reference>
<dbReference type="Gene3D" id="1.10.8.60">
    <property type="match status" value="1"/>
</dbReference>
<dbReference type="GO" id="GO:0016887">
    <property type="term" value="F:ATP hydrolysis activity"/>
    <property type="evidence" value="ECO:0007669"/>
    <property type="project" value="InterPro"/>
</dbReference>
<proteinExistence type="predicted"/>
<dbReference type="Pfam" id="PF00004">
    <property type="entry name" value="AAA"/>
    <property type="match status" value="1"/>
</dbReference>
<dbReference type="GO" id="GO:0004176">
    <property type="term" value="F:ATP-dependent peptidase activity"/>
    <property type="evidence" value="ECO:0007669"/>
    <property type="project" value="InterPro"/>
</dbReference>
<name>A0A1W9NXZ6_UNCC3</name>
<dbReference type="EMBL" id="MZGJ01000010">
    <property type="protein sequence ID" value="OQX51031.1"/>
    <property type="molecule type" value="Genomic_DNA"/>
</dbReference>
<dbReference type="InterPro" id="IPR027065">
    <property type="entry name" value="Lon_Prtase"/>
</dbReference>
<feature type="domain" description="AAA+ ATPase" evidence="1">
    <location>
        <begin position="138"/>
        <end position="282"/>
    </location>
</feature>
<evidence type="ECO:0000259" key="1">
    <source>
        <dbReference type="SMART" id="SM00382"/>
    </source>
</evidence>
<dbReference type="SMART" id="SM00382">
    <property type="entry name" value="AAA"/>
    <property type="match status" value="1"/>
</dbReference>
<evidence type="ECO:0000313" key="2">
    <source>
        <dbReference type="EMBL" id="OQX51031.1"/>
    </source>
</evidence>
<dbReference type="GO" id="GO:0003697">
    <property type="term" value="F:single-stranded DNA binding"/>
    <property type="evidence" value="ECO:0007669"/>
    <property type="project" value="TreeGrafter"/>
</dbReference>
<sequence>MDTSSKDTQPDIQKLPSELQQLYQQVSKASLPPNLLEKTEQLIVSLQRLIKSPQYHAALDDTVRYIDWITNLPWNTVSQDNLDLEKAQEILDSTHHSLQVVKERILEYIAVLALQNEAEKRPEHKKALEDLYQRGIGRAPVLLFVGLPGVGKTSIVHSIAKALNRKFVRIPMGGMGSASQLRGNPATERTAEPGAIIKALRQAQTKNPVILLDEIDRVAESVRSDIMGVLLELLDPQQNIRFTDYFINYPFDLTSVMFICSANNTRNIANAVLNRMEVIQMPGYNDEEKIIIARDYLLPQQLLVSGMDKNDVVVDEAVWPIIVRPLGYDAGVRSVARVVEAIVRKCARQRVSGGAKTYRITEENYKDFVPEPEI</sequence>
<dbReference type="PANTHER" id="PTHR43718:SF2">
    <property type="entry name" value="LON PROTEASE HOMOLOG, MITOCHONDRIAL"/>
    <property type="match status" value="1"/>
</dbReference>
<comment type="caution">
    <text evidence="2">The sequence shown here is derived from an EMBL/GenBank/DDBJ whole genome shotgun (WGS) entry which is preliminary data.</text>
</comment>
<evidence type="ECO:0000313" key="3">
    <source>
        <dbReference type="Proteomes" id="UP000192520"/>
    </source>
</evidence>
<protein>
    <recommendedName>
        <fullName evidence="1">AAA+ ATPase domain-containing protein</fullName>
    </recommendedName>
</protein>
<accession>A0A1W9NXZ6</accession>